<reference evidence="11" key="2">
    <citation type="submission" date="2021-04" db="EMBL/GenBank/DDBJ databases">
        <authorList>
            <person name="Gilroy R."/>
        </authorList>
    </citation>
    <scope>NUCLEOTIDE SEQUENCE</scope>
    <source>
        <strain evidence="11">ChiSxjej3B15-572</strain>
    </source>
</reference>
<comment type="similarity">
    <text evidence="2">Belongs to the cation diffusion facilitator (CDF) transporter (TC 2.A.4) family. SLC30A subfamily.</text>
</comment>
<feature type="transmembrane region" description="Helical" evidence="8">
    <location>
        <begin position="113"/>
        <end position="132"/>
    </location>
</feature>
<dbReference type="Pfam" id="PF01545">
    <property type="entry name" value="Cation_efflux"/>
    <property type="match status" value="1"/>
</dbReference>
<reference evidence="11" key="1">
    <citation type="journal article" date="2021" name="PeerJ">
        <title>Extensive microbial diversity within the chicken gut microbiome revealed by metagenomics and culture.</title>
        <authorList>
            <person name="Gilroy R."/>
            <person name="Ravi A."/>
            <person name="Getino M."/>
            <person name="Pursley I."/>
            <person name="Horton D.L."/>
            <person name="Alikhan N.F."/>
            <person name="Baker D."/>
            <person name="Gharbi K."/>
            <person name="Hall N."/>
            <person name="Watson M."/>
            <person name="Adriaenssens E.M."/>
            <person name="Foster-Nyarko E."/>
            <person name="Jarju S."/>
            <person name="Secka A."/>
            <person name="Antonio M."/>
            <person name="Oren A."/>
            <person name="Chaudhuri R.R."/>
            <person name="La Ragione R."/>
            <person name="Hildebrand F."/>
            <person name="Pallen M.J."/>
        </authorList>
    </citation>
    <scope>NUCLEOTIDE SEQUENCE</scope>
    <source>
        <strain evidence="11">ChiSxjej3B15-572</strain>
    </source>
</reference>
<dbReference type="SUPFAM" id="SSF160240">
    <property type="entry name" value="Cation efflux protein cytoplasmic domain-like"/>
    <property type="match status" value="1"/>
</dbReference>
<keyword evidence="6" id="KW-0406">Ion transport</keyword>
<evidence type="ECO:0000256" key="3">
    <source>
        <dbReference type="ARBA" id="ARBA00022448"/>
    </source>
</evidence>
<keyword evidence="7 8" id="KW-0472">Membrane</keyword>
<evidence type="ECO:0000313" key="11">
    <source>
        <dbReference type="EMBL" id="HIX34878.1"/>
    </source>
</evidence>
<feature type="transmembrane region" description="Helical" evidence="8">
    <location>
        <begin position="173"/>
        <end position="194"/>
    </location>
</feature>
<gene>
    <name evidence="11" type="ORF">H9856_00430</name>
</gene>
<feature type="transmembrane region" description="Helical" evidence="8">
    <location>
        <begin position="81"/>
        <end position="101"/>
    </location>
</feature>
<evidence type="ECO:0000256" key="1">
    <source>
        <dbReference type="ARBA" id="ARBA00004141"/>
    </source>
</evidence>
<dbReference type="InterPro" id="IPR036837">
    <property type="entry name" value="Cation_efflux_CTD_sf"/>
</dbReference>
<evidence type="ECO:0000256" key="7">
    <source>
        <dbReference type="ARBA" id="ARBA00023136"/>
    </source>
</evidence>
<dbReference type="PANTHER" id="PTHR11562:SF17">
    <property type="entry name" value="RE54080P-RELATED"/>
    <property type="match status" value="1"/>
</dbReference>
<feature type="domain" description="Cation efflux protein transmembrane" evidence="9">
    <location>
        <begin position="12"/>
        <end position="202"/>
    </location>
</feature>
<dbReference type="SUPFAM" id="SSF161111">
    <property type="entry name" value="Cation efflux protein transmembrane domain-like"/>
    <property type="match status" value="1"/>
</dbReference>
<dbReference type="GO" id="GO:0005886">
    <property type="term" value="C:plasma membrane"/>
    <property type="evidence" value="ECO:0007669"/>
    <property type="project" value="TreeGrafter"/>
</dbReference>
<dbReference type="Proteomes" id="UP000824231">
    <property type="component" value="Unassembled WGS sequence"/>
</dbReference>
<evidence type="ECO:0000256" key="6">
    <source>
        <dbReference type="ARBA" id="ARBA00023065"/>
    </source>
</evidence>
<dbReference type="Pfam" id="PF16916">
    <property type="entry name" value="ZT_dimer"/>
    <property type="match status" value="1"/>
</dbReference>
<comment type="caution">
    <text evidence="11">The sequence shown here is derived from an EMBL/GenBank/DDBJ whole genome shotgun (WGS) entry which is preliminary data.</text>
</comment>
<proteinExistence type="inferred from homology"/>
<accession>A0A9D2AJL4</accession>
<evidence type="ECO:0000259" key="10">
    <source>
        <dbReference type="Pfam" id="PF16916"/>
    </source>
</evidence>
<dbReference type="GO" id="GO:0005385">
    <property type="term" value="F:zinc ion transmembrane transporter activity"/>
    <property type="evidence" value="ECO:0007669"/>
    <property type="project" value="TreeGrafter"/>
</dbReference>
<feature type="transmembrane region" description="Helical" evidence="8">
    <location>
        <begin position="12"/>
        <end position="35"/>
    </location>
</feature>
<dbReference type="InterPro" id="IPR027469">
    <property type="entry name" value="Cation_efflux_TMD_sf"/>
</dbReference>
<feature type="domain" description="Cation efflux protein cytoplasmic" evidence="10">
    <location>
        <begin position="206"/>
        <end position="280"/>
    </location>
</feature>
<keyword evidence="3" id="KW-0813">Transport</keyword>
<sequence>MDSHRLRGQNFLIVTVLNWLITIVEIIGGLVSGSLALLSDAFHNLGDSFSIVLGYVAQLISHRPESKERTYGYRRAEILSALLNALFLIVISVFLIVEAAKRFAHPHPVNGEIMLIVAIIGLLANFASAFLLHRGSKESLNVKATYLHVLSDALSSLAVIVGGFILIFVDLPWLDPVLTIAVSLYVASEAWPIVKQTVSILMQSSPDLDFTSIDHDLMQIKGVNDVHHVHAWQIDEHRIIFSAHISCDNLQLCQLGKIYDQINDVLQKKYGIAHVTIQAECDRGDDKEMFNTKEDQQNICN</sequence>
<evidence type="ECO:0000313" key="12">
    <source>
        <dbReference type="Proteomes" id="UP000824231"/>
    </source>
</evidence>
<evidence type="ECO:0000256" key="2">
    <source>
        <dbReference type="ARBA" id="ARBA00008873"/>
    </source>
</evidence>
<dbReference type="NCBIfam" id="TIGR01297">
    <property type="entry name" value="CDF"/>
    <property type="match status" value="1"/>
</dbReference>
<evidence type="ECO:0000259" key="9">
    <source>
        <dbReference type="Pfam" id="PF01545"/>
    </source>
</evidence>
<dbReference type="EMBL" id="DXFH01000001">
    <property type="protein sequence ID" value="HIX34878.1"/>
    <property type="molecule type" value="Genomic_DNA"/>
</dbReference>
<dbReference type="InterPro" id="IPR058533">
    <property type="entry name" value="Cation_efflux_TM"/>
</dbReference>
<dbReference type="PANTHER" id="PTHR11562">
    <property type="entry name" value="CATION EFFLUX PROTEIN/ ZINC TRANSPORTER"/>
    <property type="match status" value="1"/>
</dbReference>
<keyword evidence="4 8" id="KW-0812">Transmembrane</keyword>
<evidence type="ECO:0000256" key="4">
    <source>
        <dbReference type="ARBA" id="ARBA00022692"/>
    </source>
</evidence>
<comment type="subcellular location">
    <subcellularLocation>
        <location evidence="1">Membrane</location>
        <topology evidence="1">Multi-pass membrane protein</topology>
    </subcellularLocation>
</comment>
<dbReference type="AlphaFoldDB" id="A0A9D2AJL4"/>
<name>A0A9D2AJL4_9LACO</name>
<dbReference type="InterPro" id="IPR027470">
    <property type="entry name" value="Cation_efflux_CTD"/>
</dbReference>
<evidence type="ECO:0000256" key="5">
    <source>
        <dbReference type="ARBA" id="ARBA00022989"/>
    </source>
</evidence>
<dbReference type="InterPro" id="IPR002524">
    <property type="entry name" value="Cation_efflux"/>
</dbReference>
<dbReference type="InterPro" id="IPR050681">
    <property type="entry name" value="CDF/SLC30A"/>
</dbReference>
<protein>
    <submittedName>
        <fullName evidence="11">Cation diffusion facilitator family transporter</fullName>
    </submittedName>
</protein>
<dbReference type="Gene3D" id="1.20.1510.10">
    <property type="entry name" value="Cation efflux protein transmembrane domain"/>
    <property type="match status" value="1"/>
</dbReference>
<evidence type="ECO:0000256" key="8">
    <source>
        <dbReference type="SAM" id="Phobius"/>
    </source>
</evidence>
<feature type="transmembrane region" description="Helical" evidence="8">
    <location>
        <begin position="144"/>
        <end position="167"/>
    </location>
</feature>
<keyword evidence="5 8" id="KW-1133">Transmembrane helix</keyword>
<organism evidence="11 12">
    <name type="scientific">Candidatus Limosilactobacillus merdigallinarum</name>
    <dbReference type="NCBI Taxonomy" id="2838652"/>
    <lineage>
        <taxon>Bacteria</taxon>
        <taxon>Bacillati</taxon>
        <taxon>Bacillota</taxon>
        <taxon>Bacilli</taxon>
        <taxon>Lactobacillales</taxon>
        <taxon>Lactobacillaceae</taxon>
        <taxon>Limosilactobacillus</taxon>
    </lineage>
</organism>